<dbReference type="Pfam" id="PF00505">
    <property type="entry name" value="HMG_box"/>
    <property type="match status" value="1"/>
</dbReference>
<name>A0A3Q3ETN1_9LABR</name>
<organism evidence="5 6">
    <name type="scientific">Labrus bergylta</name>
    <name type="common">ballan wrasse</name>
    <dbReference type="NCBI Taxonomy" id="56723"/>
    <lineage>
        <taxon>Eukaryota</taxon>
        <taxon>Metazoa</taxon>
        <taxon>Chordata</taxon>
        <taxon>Craniata</taxon>
        <taxon>Vertebrata</taxon>
        <taxon>Euteleostomi</taxon>
        <taxon>Actinopterygii</taxon>
        <taxon>Neopterygii</taxon>
        <taxon>Teleostei</taxon>
        <taxon>Neoteleostei</taxon>
        <taxon>Acanthomorphata</taxon>
        <taxon>Eupercaria</taxon>
        <taxon>Labriformes</taxon>
        <taxon>Labridae</taxon>
        <taxon>Labrus</taxon>
    </lineage>
</organism>
<reference evidence="5" key="1">
    <citation type="submission" date="2025-08" db="UniProtKB">
        <authorList>
            <consortium name="Ensembl"/>
        </authorList>
    </citation>
    <scope>IDENTIFICATION</scope>
</reference>
<dbReference type="AlphaFoldDB" id="A0A3Q3ETN1"/>
<dbReference type="InterPro" id="IPR050140">
    <property type="entry name" value="SRY-related_HMG-box_TF-like"/>
</dbReference>
<feature type="compositionally biased region" description="Polar residues" evidence="3">
    <location>
        <begin position="91"/>
        <end position="100"/>
    </location>
</feature>
<dbReference type="Ensembl" id="ENSLBET00000010116.1">
    <property type="protein sequence ID" value="ENSLBEP00000009592.1"/>
    <property type="gene ID" value="ENSLBEG00000007274.1"/>
</dbReference>
<proteinExistence type="predicted"/>
<keyword evidence="2" id="KW-0539">Nucleus</keyword>
<dbReference type="GO" id="GO:0007420">
    <property type="term" value="P:brain development"/>
    <property type="evidence" value="ECO:0007669"/>
    <property type="project" value="TreeGrafter"/>
</dbReference>
<protein>
    <submittedName>
        <fullName evidence="5">SRY-box transcription factor 11b</fullName>
    </submittedName>
</protein>
<dbReference type="SUPFAM" id="SSF47095">
    <property type="entry name" value="HMG-box"/>
    <property type="match status" value="1"/>
</dbReference>
<dbReference type="GO" id="GO:0000122">
    <property type="term" value="P:negative regulation of transcription by RNA polymerase II"/>
    <property type="evidence" value="ECO:0007669"/>
    <property type="project" value="TreeGrafter"/>
</dbReference>
<evidence type="ECO:0000259" key="4">
    <source>
        <dbReference type="PROSITE" id="PS50118"/>
    </source>
</evidence>
<dbReference type="GO" id="GO:0048593">
    <property type="term" value="P:camera-type eye morphogenesis"/>
    <property type="evidence" value="ECO:0007669"/>
    <property type="project" value="TreeGrafter"/>
</dbReference>
<dbReference type="Proteomes" id="UP000261660">
    <property type="component" value="Unplaced"/>
</dbReference>
<evidence type="ECO:0000256" key="3">
    <source>
        <dbReference type="SAM" id="MobiDB-lite"/>
    </source>
</evidence>
<dbReference type="GO" id="GO:0005634">
    <property type="term" value="C:nucleus"/>
    <property type="evidence" value="ECO:0007669"/>
    <property type="project" value="UniProtKB-UniRule"/>
</dbReference>
<feature type="region of interest" description="Disordered" evidence="3">
    <location>
        <begin position="1"/>
        <end position="170"/>
    </location>
</feature>
<feature type="compositionally biased region" description="Low complexity" evidence="3">
    <location>
        <begin position="207"/>
        <end position="224"/>
    </location>
</feature>
<dbReference type="PANTHER" id="PTHR10270:SF113">
    <property type="entry name" value="TRANSCRIPTION FACTOR SOX-11"/>
    <property type="match status" value="1"/>
</dbReference>
<keyword evidence="6" id="KW-1185">Reference proteome</keyword>
<dbReference type="GO" id="GO:0030182">
    <property type="term" value="P:neuron differentiation"/>
    <property type="evidence" value="ECO:0007669"/>
    <property type="project" value="TreeGrafter"/>
</dbReference>
<accession>A0A3Q3ETN1</accession>
<evidence type="ECO:0000313" key="5">
    <source>
        <dbReference type="Ensembl" id="ENSLBEP00000009592.1"/>
    </source>
</evidence>
<evidence type="ECO:0000256" key="2">
    <source>
        <dbReference type="PROSITE-ProRule" id="PRU00267"/>
    </source>
</evidence>
<sequence length="224" mass="23146">MNAFMQSPDMHNAEISKRLGKRWKMLRTREDPVHPGGGAAPAQHMADYPDYKYGPRRSPRPRGGAGPAGKPAAQSPTNRPSEPGTDPHCAKNTTSSNPANWGSVRSGPGAHPAAPRYQQQDPGTGRAGFKTEEGDAGGGGSLSPASSSRSGSSSSCCGEDLDDPPAEGSDFTLNLLAGLSVPPGNLSLSLVDQDLDSVSSTKLKNQSDASLSSCSLSTSVYSPP</sequence>
<evidence type="ECO:0000313" key="6">
    <source>
        <dbReference type="Proteomes" id="UP000261660"/>
    </source>
</evidence>
<dbReference type="InterPro" id="IPR009071">
    <property type="entry name" value="HMG_box_dom"/>
</dbReference>
<evidence type="ECO:0000256" key="1">
    <source>
        <dbReference type="ARBA" id="ARBA00023125"/>
    </source>
</evidence>
<feature type="DNA-binding region" description="HMG box" evidence="2">
    <location>
        <begin position="1"/>
        <end position="52"/>
    </location>
</feature>
<dbReference type="GO" id="GO:0000978">
    <property type="term" value="F:RNA polymerase II cis-regulatory region sequence-specific DNA binding"/>
    <property type="evidence" value="ECO:0007669"/>
    <property type="project" value="TreeGrafter"/>
</dbReference>
<dbReference type="InterPro" id="IPR036910">
    <property type="entry name" value="HMG_box_dom_sf"/>
</dbReference>
<dbReference type="GO" id="GO:0001228">
    <property type="term" value="F:DNA-binding transcription activator activity, RNA polymerase II-specific"/>
    <property type="evidence" value="ECO:0007669"/>
    <property type="project" value="TreeGrafter"/>
</dbReference>
<dbReference type="GeneTree" id="ENSGT00940000161652"/>
<feature type="compositionally biased region" description="Low complexity" evidence="3">
    <location>
        <begin position="142"/>
        <end position="155"/>
    </location>
</feature>
<feature type="domain" description="HMG box" evidence="4">
    <location>
        <begin position="1"/>
        <end position="52"/>
    </location>
</feature>
<keyword evidence="1 2" id="KW-0238">DNA-binding</keyword>
<dbReference type="PANTHER" id="PTHR10270">
    <property type="entry name" value="SOX TRANSCRIPTION FACTOR"/>
    <property type="match status" value="1"/>
</dbReference>
<dbReference type="Gene3D" id="1.10.30.10">
    <property type="entry name" value="High mobility group box domain"/>
    <property type="match status" value="1"/>
</dbReference>
<feature type="region of interest" description="Disordered" evidence="3">
    <location>
        <begin position="201"/>
        <end position="224"/>
    </location>
</feature>
<dbReference type="PROSITE" id="PS50118">
    <property type="entry name" value="HMG_BOX_2"/>
    <property type="match status" value="1"/>
</dbReference>
<reference evidence="5" key="2">
    <citation type="submission" date="2025-09" db="UniProtKB">
        <authorList>
            <consortium name="Ensembl"/>
        </authorList>
    </citation>
    <scope>IDENTIFICATION</scope>
</reference>